<feature type="domain" description="DUF3447" evidence="1">
    <location>
        <begin position="108"/>
        <end position="177"/>
    </location>
</feature>
<gene>
    <name evidence="2" type="ORF">TVAG_271170</name>
</gene>
<evidence type="ECO:0000259" key="1">
    <source>
        <dbReference type="Pfam" id="PF11929"/>
    </source>
</evidence>
<dbReference type="VEuPathDB" id="TrichDB:TVAGG3_0167350"/>
<accession>A2EA86</accession>
<dbReference type="Pfam" id="PF11929">
    <property type="entry name" value="DUF3447"/>
    <property type="match status" value="1"/>
</dbReference>
<sequence>MVMNNRFIESYSAIYKKIYEKYHPTVPQLKPSLINHVNPKVNIEDPIFRAIMDDDLKTFILLTEMESFDKNKTLSSGIYPYNNKRYTLLEICSYQGAANCFKFLRTEYESKITDICLGLSFLGGNADIISECLKYQKPNDICMKYAIASHNIDFVTFLMNEHQLGIKIDSCCHYNNL</sequence>
<keyword evidence="3" id="KW-1185">Reference proteome</keyword>
<proteinExistence type="predicted"/>
<evidence type="ECO:0000313" key="2">
    <source>
        <dbReference type="EMBL" id="EAY10426.1"/>
    </source>
</evidence>
<protein>
    <recommendedName>
        <fullName evidence="1">DUF3447 domain-containing protein</fullName>
    </recommendedName>
</protein>
<dbReference type="InterPro" id="IPR020683">
    <property type="entry name" value="DUF3447"/>
</dbReference>
<dbReference type="InParanoid" id="A2EA86"/>
<dbReference type="InterPro" id="IPR036770">
    <property type="entry name" value="Ankyrin_rpt-contain_sf"/>
</dbReference>
<dbReference type="RefSeq" id="XP_001322649.1">
    <property type="nucleotide sequence ID" value="XM_001322614.1"/>
</dbReference>
<organism evidence="2 3">
    <name type="scientific">Trichomonas vaginalis (strain ATCC PRA-98 / G3)</name>
    <dbReference type="NCBI Taxonomy" id="412133"/>
    <lineage>
        <taxon>Eukaryota</taxon>
        <taxon>Metamonada</taxon>
        <taxon>Parabasalia</taxon>
        <taxon>Trichomonadida</taxon>
        <taxon>Trichomonadidae</taxon>
        <taxon>Trichomonas</taxon>
    </lineage>
</organism>
<dbReference type="AlphaFoldDB" id="A2EA86"/>
<name>A2EA86_TRIV3</name>
<dbReference type="PANTHER" id="PTHR24182:SF13">
    <property type="entry name" value="LD18443P"/>
    <property type="match status" value="1"/>
</dbReference>
<dbReference type="KEGG" id="tva:4768352"/>
<dbReference type="EMBL" id="DS113338">
    <property type="protein sequence ID" value="EAY10426.1"/>
    <property type="molecule type" value="Genomic_DNA"/>
</dbReference>
<dbReference type="SUPFAM" id="SSF48403">
    <property type="entry name" value="Ankyrin repeat"/>
    <property type="match status" value="1"/>
</dbReference>
<dbReference type="Proteomes" id="UP000001542">
    <property type="component" value="Unassembled WGS sequence"/>
</dbReference>
<evidence type="ECO:0000313" key="3">
    <source>
        <dbReference type="Proteomes" id="UP000001542"/>
    </source>
</evidence>
<reference evidence="2" key="1">
    <citation type="submission" date="2006-10" db="EMBL/GenBank/DDBJ databases">
        <authorList>
            <person name="Amadeo P."/>
            <person name="Zhao Q."/>
            <person name="Wortman J."/>
            <person name="Fraser-Liggett C."/>
            <person name="Carlton J."/>
        </authorList>
    </citation>
    <scope>NUCLEOTIDE SEQUENCE</scope>
    <source>
        <strain evidence="2">G3</strain>
    </source>
</reference>
<reference evidence="2" key="2">
    <citation type="journal article" date="2007" name="Science">
        <title>Draft genome sequence of the sexually transmitted pathogen Trichomonas vaginalis.</title>
        <authorList>
            <person name="Carlton J.M."/>
            <person name="Hirt R.P."/>
            <person name="Silva J.C."/>
            <person name="Delcher A.L."/>
            <person name="Schatz M."/>
            <person name="Zhao Q."/>
            <person name="Wortman J.R."/>
            <person name="Bidwell S.L."/>
            <person name="Alsmark U.C.M."/>
            <person name="Besteiro S."/>
            <person name="Sicheritz-Ponten T."/>
            <person name="Noel C.J."/>
            <person name="Dacks J.B."/>
            <person name="Foster P.G."/>
            <person name="Simillion C."/>
            <person name="Van de Peer Y."/>
            <person name="Miranda-Saavedra D."/>
            <person name="Barton G.J."/>
            <person name="Westrop G.D."/>
            <person name="Mueller S."/>
            <person name="Dessi D."/>
            <person name="Fiori P.L."/>
            <person name="Ren Q."/>
            <person name="Paulsen I."/>
            <person name="Zhang H."/>
            <person name="Bastida-Corcuera F.D."/>
            <person name="Simoes-Barbosa A."/>
            <person name="Brown M.T."/>
            <person name="Hayes R.D."/>
            <person name="Mukherjee M."/>
            <person name="Okumura C.Y."/>
            <person name="Schneider R."/>
            <person name="Smith A.J."/>
            <person name="Vanacova S."/>
            <person name="Villalvazo M."/>
            <person name="Haas B.J."/>
            <person name="Pertea M."/>
            <person name="Feldblyum T.V."/>
            <person name="Utterback T.R."/>
            <person name="Shu C.L."/>
            <person name="Osoegawa K."/>
            <person name="de Jong P.J."/>
            <person name="Hrdy I."/>
            <person name="Horvathova L."/>
            <person name="Zubacova Z."/>
            <person name="Dolezal P."/>
            <person name="Malik S.B."/>
            <person name="Logsdon J.M. Jr."/>
            <person name="Henze K."/>
            <person name="Gupta A."/>
            <person name="Wang C.C."/>
            <person name="Dunne R.L."/>
            <person name="Upcroft J.A."/>
            <person name="Upcroft P."/>
            <person name="White O."/>
            <person name="Salzberg S.L."/>
            <person name="Tang P."/>
            <person name="Chiu C.-H."/>
            <person name="Lee Y.-S."/>
            <person name="Embley T.M."/>
            <person name="Coombs G.H."/>
            <person name="Mottram J.C."/>
            <person name="Tachezy J."/>
            <person name="Fraser-Liggett C.M."/>
            <person name="Johnson P.J."/>
        </authorList>
    </citation>
    <scope>NUCLEOTIDE SEQUENCE [LARGE SCALE GENOMIC DNA]</scope>
    <source>
        <strain evidence="2">G3</strain>
    </source>
</reference>
<dbReference type="PANTHER" id="PTHR24182">
    <property type="entry name" value="ANKYRIN REPEAT AND SOCS BOX CONTAINING 4"/>
    <property type="match status" value="1"/>
</dbReference>